<proteinExistence type="inferred from homology"/>
<keyword evidence="6" id="KW-0175">Coiled coil</keyword>
<keyword evidence="13" id="KW-1185">Reference proteome</keyword>
<feature type="region of interest" description="Disordered" evidence="9">
    <location>
        <begin position="106"/>
        <end position="152"/>
    </location>
</feature>
<evidence type="ECO:0008006" key="14">
    <source>
        <dbReference type="Google" id="ProtNLM"/>
    </source>
</evidence>
<comment type="similarity">
    <text evidence="2">Belongs to the shugoshin family.</text>
</comment>
<feature type="compositionally biased region" description="Polar residues" evidence="9">
    <location>
        <begin position="325"/>
        <end position="345"/>
    </location>
</feature>
<feature type="compositionally biased region" description="Polar residues" evidence="9">
    <location>
        <begin position="640"/>
        <end position="668"/>
    </location>
</feature>
<dbReference type="GO" id="GO:0051301">
    <property type="term" value="P:cell division"/>
    <property type="evidence" value="ECO:0007669"/>
    <property type="project" value="UniProtKB-KW"/>
</dbReference>
<name>A0A6A6PC06_9PEZI</name>
<evidence type="ECO:0000256" key="9">
    <source>
        <dbReference type="SAM" id="MobiDB-lite"/>
    </source>
</evidence>
<feature type="domain" description="Shugoshin N-terminal coiled-coil" evidence="11">
    <location>
        <begin position="18"/>
        <end position="62"/>
    </location>
</feature>
<feature type="region of interest" description="Disordered" evidence="9">
    <location>
        <begin position="732"/>
        <end position="854"/>
    </location>
</feature>
<accession>A0A6A6PC06</accession>
<keyword evidence="5" id="KW-0159">Chromosome partition</keyword>
<sequence>MARLNDSASMSAESIDALKRRFVRQNRELAKNNSAQSVRIRGLESELARAVGENLVLREQIISLQTQLETQQHARHVGRSIAPIRDTLQSKVAELSALVADLSALEQPRRRKSCGRSRRSDLEQLRAARRRGADGEVLDEEQEGKLPTIHEDKNYPRQTLDHDERRAILKTGVDGNDDNDWVESPELGPPPVAHFDNNVDPIKFGAEETHDEPCLDTAEELASVLPANLETRKKRRDGSGGRGDGRRISIFHERPENDRDGTELPDRSVDSGAELIKRTGTKRKFGAEEDSAAIAGVEDEFLFNRKLDNTTGAIREEGRVDKSPTKASQQTKVQVSRTREPQQQLARGDRKILGEKPVNTDSVASPRKPASKPSEDPRKMTLLTSKPPRGRHRDRKRAPNLHSRAPESHDPITLAAGLDLEPQEPPTVEIPPPETPFVDQHTTSTPTSTAPSTSTGARPKIDDTPPPGATSAMGASGRAARRGRAPVSYAEPNLVSKMRRPGKELLDAVAPGASVGVGVLAKEGRESLSRRSSVVADDPKSGSAAGSAGTGRVRKIVIKKEKDAILSGPGEERKKLPLGEASSTSASATQIPEDAKPKVDYDADPDLVADMLEQGGEAGDGAQQLSPLSKKSSARASASTLGQANANAGVTSQDQSSGRIKQSGSAGTISALLAGSCNGGSKRKSTVSNSRHDSASTAGSLGQKNSSTDNLVSAIKSAPAFANASSAGDDTLAVFDFSSSPPSGNISGAGGLRPGRPELARARSSRRHSTMGNLTPSSGGVARPNSVETDAVKGSDGKTHPSGTRSTRASGKMDSRERKERDSNEQDDEAGTEADEDKSKRDKGAASRRRSMML</sequence>
<protein>
    <recommendedName>
        <fullName evidence="14">Shugoshin C-terminal domain-containing protein</fullName>
    </recommendedName>
</protein>
<dbReference type="Pfam" id="PF07558">
    <property type="entry name" value="Shugoshin_N"/>
    <property type="match status" value="1"/>
</dbReference>
<feature type="compositionally biased region" description="Basic residues" evidence="9">
    <location>
        <begin position="388"/>
        <end position="399"/>
    </location>
</feature>
<keyword evidence="8" id="KW-0137">Centromere</keyword>
<feature type="compositionally biased region" description="Basic and acidic residues" evidence="9">
    <location>
        <begin position="790"/>
        <end position="799"/>
    </location>
</feature>
<dbReference type="AlphaFoldDB" id="A0A6A6PC06"/>
<evidence type="ECO:0000313" key="12">
    <source>
        <dbReference type="EMBL" id="KAF2461332.1"/>
    </source>
</evidence>
<keyword evidence="4" id="KW-0132">Cell division</keyword>
<dbReference type="Pfam" id="PF07557">
    <property type="entry name" value="Shugoshin_C"/>
    <property type="match status" value="1"/>
</dbReference>
<feature type="compositionally biased region" description="Basic and acidic residues" evidence="9">
    <location>
        <begin position="558"/>
        <end position="577"/>
    </location>
</feature>
<evidence type="ECO:0000259" key="10">
    <source>
        <dbReference type="Pfam" id="PF07557"/>
    </source>
</evidence>
<keyword evidence="7" id="KW-0131">Cell cycle</keyword>
<feature type="compositionally biased region" description="Basic and acidic residues" evidence="9">
    <location>
        <begin position="237"/>
        <end position="269"/>
    </location>
</feature>
<comment type="subcellular location">
    <subcellularLocation>
        <location evidence="1">Chromosome</location>
        <location evidence="1">Centromere</location>
    </subcellularLocation>
</comment>
<evidence type="ECO:0000256" key="1">
    <source>
        <dbReference type="ARBA" id="ARBA00004584"/>
    </source>
</evidence>
<dbReference type="InterPro" id="IPR011515">
    <property type="entry name" value="Shugoshin_C"/>
</dbReference>
<evidence type="ECO:0000256" key="4">
    <source>
        <dbReference type="ARBA" id="ARBA00022618"/>
    </source>
</evidence>
<feature type="compositionally biased region" description="Low complexity" evidence="9">
    <location>
        <begin position="469"/>
        <end position="478"/>
    </location>
</feature>
<feature type="compositionally biased region" description="Polar residues" evidence="9">
    <location>
        <begin position="695"/>
        <end position="708"/>
    </location>
</feature>
<feature type="region of interest" description="Disordered" evidence="9">
    <location>
        <begin position="314"/>
        <end position="495"/>
    </location>
</feature>
<evidence type="ECO:0000256" key="3">
    <source>
        <dbReference type="ARBA" id="ARBA00022454"/>
    </source>
</evidence>
<feature type="compositionally biased region" description="Basic and acidic residues" evidence="9">
    <location>
        <begin position="314"/>
        <end position="324"/>
    </location>
</feature>
<feature type="region of interest" description="Disordered" evidence="9">
    <location>
        <begin position="521"/>
        <end position="708"/>
    </location>
</feature>
<gene>
    <name evidence="12" type="ORF">BDY21DRAFT_331832</name>
</gene>
<reference evidence="12" key="1">
    <citation type="journal article" date="2020" name="Stud. Mycol.">
        <title>101 Dothideomycetes genomes: a test case for predicting lifestyles and emergence of pathogens.</title>
        <authorList>
            <person name="Haridas S."/>
            <person name="Albert R."/>
            <person name="Binder M."/>
            <person name="Bloem J."/>
            <person name="Labutti K."/>
            <person name="Salamov A."/>
            <person name="Andreopoulos B."/>
            <person name="Baker S."/>
            <person name="Barry K."/>
            <person name="Bills G."/>
            <person name="Bluhm B."/>
            <person name="Cannon C."/>
            <person name="Castanera R."/>
            <person name="Culley D."/>
            <person name="Daum C."/>
            <person name="Ezra D."/>
            <person name="Gonzalez J."/>
            <person name="Henrissat B."/>
            <person name="Kuo A."/>
            <person name="Liang C."/>
            <person name="Lipzen A."/>
            <person name="Lutzoni F."/>
            <person name="Magnuson J."/>
            <person name="Mondo S."/>
            <person name="Nolan M."/>
            <person name="Ohm R."/>
            <person name="Pangilinan J."/>
            <person name="Park H.-J."/>
            <person name="Ramirez L."/>
            <person name="Alfaro M."/>
            <person name="Sun H."/>
            <person name="Tritt A."/>
            <person name="Yoshinaga Y."/>
            <person name="Zwiers L.-H."/>
            <person name="Turgeon B."/>
            <person name="Goodwin S."/>
            <person name="Spatafora J."/>
            <person name="Crous P."/>
            <person name="Grigoriev I."/>
        </authorList>
    </citation>
    <scope>NUCLEOTIDE SEQUENCE</scope>
    <source>
        <strain evidence="12">ATCC 16933</strain>
    </source>
</reference>
<evidence type="ECO:0000256" key="8">
    <source>
        <dbReference type="ARBA" id="ARBA00023328"/>
    </source>
</evidence>
<feature type="compositionally biased region" description="Basic and acidic residues" evidence="9">
    <location>
        <begin position="118"/>
        <end position="134"/>
    </location>
</feature>
<feature type="compositionally biased region" description="Polar residues" evidence="9">
    <location>
        <begin position="737"/>
        <end position="746"/>
    </location>
</feature>
<evidence type="ECO:0000313" key="13">
    <source>
        <dbReference type="Proteomes" id="UP000799766"/>
    </source>
</evidence>
<feature type="compositionally biased region" description="Low complexity" evidence="9">
    <location>
        <begin position="442"/>
        <end position="455"/>
    </location>
</feature>
<dbReference type="Proteomes" id="UP000799766">
    <property type="component" value="Unassembled WGS sequence"/>
</dbReference>
<feature type="compositionally biased region" description="Pro residues" evidence="9">
    <location>
        <begin position="423"/>
        <end position="435"/>
    </location>
</feature>
<evidence type="ECO:0000256" key="5">
    <source>
        <dbReference type="ARBA" id="ARBA00022829"/>
    </source>
</evidence>
<feature type="compositionally biased region" description="Low complexity" evidence="9">
    <location>
        <begin position="620"/>
        <end position="639"/>
    </location>
</feature>
<evidence type="ECO:0000256" key="7">
    <source>
        <dbReference type="ARBA" id="ARBA00023306"/>
    </source>
</evidence>
<dbReference type="GO" id="GO:0000779">
    <property type="term" value="C:condensed chromosome, centromeric region"/>
    <property type="evidence" value="ECO:0007669"/>
    <property type="project" value="UniProtKB-ARBA"/>
</dbReference>
<dbReference type="GO" id="GO:0005634">
    <property type="term" value="C:nucleus"/>
    <property type="evidence" value="ECO:0007669"/>
    <property type="project" value="InterPro"/>
</dbReference>
<keyword evidence="3" id="KW-0158">Chromosome</keyword>
<evidence type="ECO:0000256" key="6">
    <source>
        <dbReference type="ARBA" id="ARBA00023054"/>
    </source>
</evidence>
<feature type="compositionally biased region" description="Polar residues" evidence="9">
    <location>
        <begin position="581"/>
        <end position="590"/>
    </location>
</feature>
<dbReference type="EMBL" id="MU001671">
    <property type="protein sequence ID" value="KAF2461332.1"/>
    <property type="molecule type" value="Genomic_DNA"/>
</dbReference>
<dbReference type="InterPro" id="IPR011516">
    <property type="entry name" value="Shugoshin_N"/>
</dbReference>
<evidence type="ECO:0000256" key="2">
    <source>
        <dbReference type="ARBA" id="ARBA00010845"/>
    </source>
</evidence>
<dbReference type="GO" id="GO:0045132">
    <property type="term" value="P:meiotic chromosome segregation"/>
    <property type="evidence" value="ECO:0007669"/>
    <property type="project" value="InterPro"/>
</dbReference>
<feature type="region of interest" description="Disordered" evidence="9">
    <location>
        <begin position="226"/>
        <end position="270"/>
    </location>
</feature>
<feature type="compositionally biased region" description="Acidic residues" evidence="9">
    <location>
        <begin position="825"/>
        <end position="836"/>
    </location>
</feature>
<organism evidence="12 13">
    <name type="scientific">Lineolata rhizophorae</name>
    <dbReference type="NCBI Taxonomy" id="578093"/>
    <lineage>
        <taxon>Eukaryota</taxon>
        <taxon>Fungi</taxon>
        <taxon>Dikarya</taxon>
        <taxon>Ascomycota</taxon>
        <taxon>Pezizomycotina</taxon>
        <taxon>Dothideomycetes</taxon>
        <taxon>Dothideomycetes incertae sedis</taxon>
        <taxon>Lineolatales</taxon>
        <taxon>Lineolataceae</taxon>
        <taxon>Lineolata</taxon>
    </lineage>
</organism>
<evidence type="ECO:0000259" key="11">
    <source>
        <dbReference type="Pfam" id="PF07558"/>
    </source>
</evidence>
<feature type="compositionally biased region" description="Basic and acidic residues" evidence="9">
    <location>
        <begin position="811"/>
        <end position="824"/>
    </location>
</feature>
<dbReference type="OrthoDB" id="5394106at2759"/>
<feature type="domain" description="Shugoshin C-terminal" evidence="10">
    <location>
        <begin position="477"/>
        <end position="500"/>
    </location>
</feature>